<dbReference type="Gene3D" id="3.40.50.12390">
    <property type="match status" value="1"/>
</dbReference>
<dbReference type="Proteomes" id="UP000323000">
    <property type="component" value="Chromosome 1"/>
</dbReference>
<protein>
    <recommendedName>
        <fullName evidence="1">Xrn1 N-terminal domain-containing protein</fullName>
    </recommendedName>
</protein>
<reference evidence="3" key="1">
    <citation type="journal article" date="2019" name="Gigascience">
        <title>De novo genome assembly of the endangered Acer yangbiense, a plant species with extremely small populations endemic to Yunnan Province, China.</title>
        <authorList>
            <person name="Yang J."/>
            <person name="Wariss H.M."/>
            <person name="Tao L."/>
            <person name="Zhang R."/>
            <person name="Yun Q."/>
            <person name="Hollingsworth P."/>
            <person name="Dao Z."/>
            <person name="Luo G."/>
            <person name="Guo H."/>
            <person name="Ma Y."/>
            <person name="Sun W."/>
        </authorList>
    </citation>
    <scope>NUCLEOTIDE SEQUENCE [LARGE SCALE GENOMIC DNA]</scope>
    <source>
        <strain evidence="3">cv. Malutang</strain>
    </source>
</reference>
<dbReference type="InterPro" id="IPR004859">
    <property type="entry name" value="Xrn1_N"/>
</dbReference>
<keyword evidence="3" id="KW-1185">Reference proteome</keyword>
<dbReference type="GO" id="GO:0005634">
    <property type="term" value="C:nucleus"/>
    <property type="evidence" value="ECO:0007669"/>
    <property type="project" value="TreeGrafter"/>
</dbReference>
<dbReference type="OrthoDB" id="372487at2759"/>
<evidence type="ECO:0000313" key="3">
    <source>
        <dbReference type="Proteomes" id="UP000323000"/>
    </source>
</evidence>
<accession>A0A5C7IVW5</accession>
<organism evidence="2 3">
    <name type="scientific">Acer yangbiense</name>
    <dbReference type="NCBI Taxonomy" id="1000413"/>
    <lineage>
        <taxon>Eukaryota</taxon>
        <taxon>Viridiplantae</taxon>
        <taxon>Streptophyta</taxon>
        <taxon>Embryophyta</taxon>
        <taxon>Tracheophyta</taxon>
        <taxon>Spermatophyta</taxon>
        <taxon>Magnoliopsida</taxon>
        <taxon>eudicotyledons</taxon>
        <taxon>Gunneridae</taxon>
        <taxon>Pentapetalae</taxon>
        <taxon>rosids</taxon>
        <taxon>malvids</taxon>
        <taxon>Sapindales</taxon>
        <taxon>Sapindaceae</taxon>
        <taxon>Hippocastanoideae</taxon>
        <taxon>Acereae</taxon>
        <taxon>Acer</taxon>
    </lineage>
</organism>
<dbReference type="Pfam" id="PF03159">
    <property type="entry name" value="XRN_N"/>
    <property type="match status" value="1"/>
</dbReference>
<dbReference type="PANTHER" id="PTHR12341:SF41">
    <property type="entry name" value="5'-3' EXORIBONUCLEASE 2"/>
    <property type="match status" value="1"/>
</dbReference>
<dbReference type="EMBL" id="VAHF01000001">
    <property type="protein sequence ID" value="TXG73450.1"/>
    <property type="molecule type" value="Genomic_DNA"/>
</dbReference>
<sequence length="155" mass="17598">MGVPTFYRWLAEKYSKVVVDVVEEEPIEIDNVKIPPAPVTFDEVFQCMFDYMDRLFVMVRPRKLLFMAISSSGGLSSRGVRGPLDRFFPSKDNEHGNGHLSPKDAWEALKLVTLDVGRFFFKNGISFNVSTSPSFVNMCRSIRDYGRGYKALSPS</sequence>
<dbReference type="GO" id="GO:0003723">
    <property type="term" value="F:RNA binding"/>
    <property type="evidence" value="ECO:0007669"/>
    <property type="project" value="TreeGrafter"/>
</dbReference>
<dbReference type="PANTHER" id="PTHR12341">
    <property type="entry name" value="5'-&gt;3' EXORIBONUCLEASE"/>
    <property type="match status" value="1"/>
</dbReference>
<dbReference type="InterPro" id="IPR027073">
    <property type="entry name" value="5_3_exoribonuclease"/>
</dbReference>
<gene>
    <name evidence="2" type="ORF">EZV62_002029</name>
</gene>
<comment type="caution">
    <text evidence="2">The sequence shown here is derived from an EMBL/GenBank/DDBJ whole genome shotgun (WGS) entry which is preliminary data.</text>
</comment>
<proteinExistence type="predicted"/>
<evidence type="ECO:0000313" key="2">
    <source>
        <dbReference type="EMBL" id="TXG73450.1"/>
    </source>
</evidence>
<dbReference type="GO" id="GO:0000956">
    <property type="term" value="P:nuclear-transcribed mRNA catabolic process"/>
    <property type="evidence" value="ECO:0007669"/>
    <property type="project" value="TreeGrafter"/>
</dbReference>
<feature type="domain" description="Xrn1 N-terminal" evidence="1">
    <location>
        <begin position="34"/>
        <end position="69"/>
    </location>
</feature>
<dbReference type="AlphaFoldDB" id="A0A5C7IVW5"/>
<name>A0A5C7IVW5_9ROSI</name>
<dbReference type="GO" id="GO:0004534">
    <property type="term" value="F:5'-3' RNA exonuclease activity"/>
    <property type="evidence" value="ECO:0007669"/>
    <property type="project" value="TreeGrafter"/>
</dbReference>
<evidence type="ECO:0000259" key="1">
    <source>
        <dbReference type="Pfam" id="PF03159"/>
    </source>
</evidence>